<dbReference type="EMBL" id="JBHSXN010000002">
    <property type="protein sequence ID" value="MFC6954112.1"/>
    <property type="molecule type" value="Genomic_DNA"/>
</dbReference>
<proteinExistence type="predicted"/>
<dbReference type="InterPro" id="IPR029063">
    <property type="entry name" value="SAM-dependent_MTases_sf"/>
</dbReference>
<evidence type="ECO:0000313" key="5">
    <source>
        <dbReference type="Proteomes" id="UP001596395"/>
    </source>
</evidence>
<dbReference type="PANTHER" id="PTHR43861">
    <property type="entry name" value="TRANS-ACONITATE 2-METHYLTRANSFERASE-RELATED"/>
    <property type="match status" value="1"/>
</dbReference>
<keyword evidence="5" id="KW-1185">Reference proteome</keyword>
<protein>
    <submittedName>
        <fullName evidence="4">Class I SAM-dependent methyltransferase</fullName>
        <ecNumber evidence="4">2.1.-.-</ecNumber>
    </submittedName>
</protein>
<sequence>MDELAQTARAYEADSDAFVDKYETESIAARFWDDVDPTFPGDRILDVGCGPGTDTATFREHDYDVVGFDLTAAFLDRATDAVDAPFVRGDMRTLPFKSNAFDGIWASASLLHVPRSDAPNTLEEFHRVLDAPGTLVATLKRQGTDRHADGDRHFERYTPDDLRALARDADYDTVTVDGSGDRWLELTAKRTD</sequence>
<keyword evidence="2 4" id="KW-0808">Transferase</keyword>
<dbReference type="GO" id="GO:0032259">
    <property type="term" value="P:methylation"/>
    <property type="evidence" value="ECO:0007669"/>
    <property type="project" value="UniProtKB-KW"/>
</dbReference>
<reference evidence="4 5" key="1">
    <citation type="journal article" date="2019" name="Int. J. Syst. Evol. Microbiol.">
        <title>The Global Catalogue of Microorganisms (GCM) 10K type strain sequencing project: providing services to taxonomists for standard genome sequencing and annotation.</title>
        <authorList>
            <consortium name="The Broad Institute Genomics Platform"/>
            <consortium name="The Broad Institute Genome Sequencing Center for Infectious Disease"/>
            <person name="Wu L."/>
            <person name="Ma J."/>
        </authorList>
    </citation>
    <scope>NUCLEOTIDE SEQUENCE [LARGE SCALE GENOMIC DNA]</scope>
    <source>
        <strain evidence="4 5">GX26</strain>
    </source>
</reference>
<dbReference type="SUPFAM" id="SSF53335">
    <property type="entry name" value="S-adenosyl-L-methionine-dependent methyltransferases"/>
    <property type="match status" value="1"/>
</dbReference>
<dbReference type="PANTHER" id="PTHR43861:SF1">
    <property type="entry name" value="TRANS-ACONITATE 2-METHYLTRANSFERASE"/>
    <property type="match status" value="1"/>
</dbReference>
<dbReference type="CDD" id="cd02440">
    <property type="entry name" value="AdoMet_MTases"/>
    <property type="match status" value="1"/>
</dbReference>
<dbReference type="RefSeq" id="WP_336351054.1">
    <property type="nucleotide sequence ID" value="NZ_JAZAQL010000002.1"/>
</dbReference>
<evidence type="ECO:0000256" key="1">
    <source>
        <dbReference type="ARBA" id="ARBA00022603"/>
    </source>
</evidence>
<dbReference type="GO" id="GO:0008168">
    <property type="term" value="F:methyltransferase activity"/>
    <property type="evidence" value="ECO:0007669"/>
    <property type="project" value="UniProtKB-KW"/>
</dbReference>
<evidence type="ECO:0000259" key="3">
    <source>
        <dbReference type="Pfam" id="PF13649"/>
    </source>
</evidence>
<keyword evidence="1 4" id="KW-0489">Methyltransferase</keyword>
<evidence type="ECO:0000256" key="2">
    <source>
        <dbReference type="ARBA" id="ARBA00022679"/>
    </source>
</evidence>
<evidence type="ECO:0000313" key="4">
    <source>
        <dbReference type="EMBL" id="MFC6954112.1"/>
    </source>
</evidence>
<dbReference type="Pfam" id="PF13649">
    <property type="entry name" value="Methyltransf_25"/>
    <property type="match status" value="1"/>
</dbReference>
<accession>A0ABD5VF83</accession>
<dbReference type="EC" id="2.1.-.-" evidence="4"/>
<organism evidence="4 5">
    <name type="scientific">Halorubellus litoreus</name>
    <dbReference type="NCBI Taxonomy" id="755308"/>
    <lineage>
        <taxon>Archaea</taxon>
        <taxon>Methanobacteriati</taxon>
        <taxon>Methanobacteriota</taxon>
        <taxon>Stenosarchaea group</taxon>
        <taxon>Halobacteria</taxon>
        <taxon>Halobacteriales</taxon>
        <taxon>Halorubellaceae</taxon>
        <taxon>Halorubellus</taxon>
    </lineage>
</organism>
<dbReference type="AlphaFoldDB" id="A0ABD5VF83"/>
<feature type="domain" description="Methyltransferase" evidence="3">
    <location>
        <begin position="44"/>
        <end position="131"/>
    </location>
</feature>
<comment type="caution">
    <text evidence="4">The sequence shown here is derived from an EMBL/GenBank/DDBJ whole genome shotgun (WGS) entry which is preliminary data.</text>
</comment>
<gene>
    <name evidence="4" type="ORF">ACFQGB_14700</name>
</gene>
<dbReference type="InterPro" id="IPR041698">
    <property type="entry name" value="Methyltransf_25"/>
</dbReference>
<dbReference type="Gene3D" id="3.40.50.150">
    <property type="entry name" value="Vaccinia Virus protein VP39"/>
    <property type="match status" value="1"/>
</dbReference>
<dbReference type="Proteomes" id="UP001596395">
    <property type="component" value="Unassembled WGS sequence"/>
</dbReference>
<name>A0ABD5VF83_9EURY</name>